<dbReference type="InterPro" id="IPR016874">
    <property type="entry name" value="TcmP-like"/>
</dbReference>
<reference evidence="3 4" key="1">
    <citation type="submission" date="2017-10" db="EMBL/GenBank/DDBJ databases">
        <title>Novel microbial diversity and functional potential in the marine mammal oral microbiome.</title>
        <authorList>
            <person name="Dudek N.K."/>
            <person name="Sun C.L."/>
            <person name="Burstein D."/>
            <person name="Kantor R.S."/>
            <person name="Aliaga Goltsman D.S."/>
            <person name="Bik E.M."/>
            <person name="Thomas B.C."/>
            <person name="Banfield J.F."/>
            <person name="Relman D.A."/>
        </authorList>
    </citation>
    <scope>NUCLEOTIDE SEQUENCE [LARGE SCALE GENOMIC DNA]</scope>
    <source>
        <strain evidence="3">DOLJORAL78_47_16</strain>
    </source>
</reference>
<dbReference type="AlphaFoldDB" id="A0A2G6KKW0"/>
<accession>A0A2G6KKW0</accession>
<name>A0A2G6KKW0_9BACT</name>
<dbReference type="GO" id="GO:0032259">
    <property type="term" value="P:methylation"/>
    <property type="evidence" value="ECO:0007669"/>
    <property type="project" value="UniProtKB-KW"/>
</dbReference>
<dbReference type="InterPro" id="IPR007213">
    <property type="entry name" value="Ppm1/Ppm2/Tcmp"/>
</dbReference>
<dbReference type="GO" id="GO:0008168">
    <property type="term" value="F:methyltransferase activity"/>
    <property type="evidence" value="ECO:0007669"/>
    <property type="project" value="UniProtKB-KW"/>
</dbReference>
<dbReference type="PIRSF" id="PIRSF028177">
    <property type="entry name" value="Polyketide_synth_Omtfrase_TcmP"/>
    <property type="match status" value="1"/>
</dbReference>
<comment type="caution">
    <text evidence="3">The sequence shown here is derived from an EMBL/GenBank/DDBJ whole genome shotgun (WGS) entry which is preliminary data.</text>
</comment>
<evidence type="ECO:0000313" key="4">
    <source>
        <dbReference type="Proteomes" id="UP000230821"/>
    </source>
</evidence>
<dbReference type="Gene3D" id="3.40.50.150">
    <property type="entry name" value="Vaccinia Virus protein VP39"/>
    <property type="match status" value="1"/>
</dbReference>
<organism evidence="3 4">
    <name type="scientific">candidate division KSB3 bacterium</name>
    <dbReference type="NCBI Taxonomy" id="2044937"/>
    <lineage>
        <taxon>Bacteria</taxon>
        <taxon>candidate division KSB3</taxon>
    </lineage>
</organism>
<keyword evidence="2 3" id="KW-0808">Transferase</keyword>
<dbReference type="PANTHER" id="PTHR43619:SF2">
    <property type="entry name" value="S-ADENOSYL-L-METHIONINE-DEPENDENT METHYLTRANSFERASES SUPERFAMILY PROTEIN"/>
    <property type="match status" value="1"/>
</dbReference>
<gene>
    <name evidence="3" type="ORF">CSA56_04040</name>
</gene>
<dbReference type="Pfam" id="PF04072">
    <property type="entry name" value="LCM"/>
    <property type="match status" value="1"/>
</dbReference>
<dbReference type="InterPro" id="IPR029063">
    <property type="entry name" value="SAM-dependent_MTases_sf"/>
</dbReference>
<dbReference type="SUPFAM" id="SSF53335">
    <property type="entry name" value="S-adenosyl-L-methionine-dependent methyltransferases"/>
    <property type="match status" value="1"/>
</dbReference>
<dbReference type="Proteomes" id="UP000230821">
    <property type="component" value="Unassembled WGS sequence"/>
</dbReference>
<dbReference type="PANTHER" id="PTHR43619">
    <property type="entry name" value="S-ADENOSYL-L-METHIONINE-DEPENDENT METHYLTRANSFERASE YKTD-RELATED"/>
    <property type="match status" value="1"/>
</dbReference>
<evidence type="ECO:0000256" key="2">
    <source>
        <dbReference type="ARBA" id="ARBA00022679"/>
    </source>
</evidence>
<sequence length="268" mass="31647">MTQKLTGIPETMLIPLWARAVESEQEKPIIQDTKAVEMLSRIDYDFSKFEKAWLSQVGVSIRTMLLDNETLAFVRRNPGAVIVNLGSGLDTRYERLEDEGISFWYDLDLPDAIKLRQMFFTESEKNKFIAKSAFDLSWMEDIDCTSKPVLIIAEGLLMYFSEAEVRWLFRQIASHLTGAEMLFEMLAPFLVGRSKHHESVKKLESAAEFKWGLKDSREIESWDEHIRFVEEWDYFDYHKNRWKWFGYFGRFPLIRPMFSNRIVHLKFS</sequence>
<proteinExistence type="predicted"/>
<protein>
    <submittedName>
        <fullName evidence="3">Methyltransferase</fullName>
    </submittedName>
</protein>
<dbReference type="EMBL" id="PDSK01000042">
    <property type="protein sequence ID" value="PIE35459.1"/>
    <property type="molecule type" value="Genomic_DNA"/>
</dbReference>
<keyword evidence="1 3" id="KW-0489">Methyltransferase</keyword>
<evidence type="ECO:0000313" key="3">
    <source>
        <dbReference type="EMBL" id="PIE35459.1"/>
    </source>
</evidence>
<evidence type="ECO:0000256" key="1">
    <source>
        <dbReference type="ARBA" id="ARBA00022603"/>
    </source>
</evidence>